<keyword evidence="2" id="KW-1185">Reference proteome</keyword>
<accession>A0ABQ5M0M9</accession>
<proteinExistence type="predicted"/>
<dbReference type="Proteomes" id="UP001419084">
    <property type="component" value="Unassembled WGS sequence"/>
</dbReference>
<evidence type="ECO:0000313" key="1">
    <source>
        <dbReference type="EMBL" id="GLB28484.1"/>
    </source>
</evidence>
<organism evidence="1 2">
    <name type="scientific">Lacrimispora amygdalina</name>
    <dbReference type="NCBI Taxonomy" id="253257"/>
    <lineage>
        <taxon>Bacteria</taxon>
        <taxon>Bacillati</taxon>
        <taxon>Bacillota</taxon>
        <taxon>Clostridia</taxon>
        <taxon>Lachnospirales</taxon>
        <taxon>Lachnospiraceae</taxon>
        <taxon>Lacrimispora</taxon>
    </lineage>
</organism>
<evidence type="ECO:0000313" key="2">
    <source>
        <dbReference type="Proteomes" id="UP001419084"/>
    </source>
</evidence>
<dbReference type="RefSeq" id="WP_279232912.1">
    <property type="nucleotide sequence ID" value="NZ_BRPJ01000007.1"/>
</dbReference>
<comment type="caution">
    <text evidence="1">The sequence shown here is derived from an EMBL/GenBank/DDBJ whole genome shotgun (WGS) entry which is preliminary data.</text>
</comment>
<protein>
    <submittedName>
        <fullName evidence="1">Uncharacterized protein</fullName>
    </submittedName>
</protein>
<gene>
    <name evidence="1" type="ORF">LAD12857_04070</name>
</gene>
<name>A0ABQ5M0M9_9FIRM</name>
<dbReference type="EMBL" id="BRPJ01000007">
    <property type="protein sequence ID" value="GLB28484.1"/>
    <property type="molecule type" value="Genomic_DNA"/>
</dbReference>
<reference evidence="1 2" key="1">
    <citation type="journal article" date="2024" name="Int. J. Syst. Evol. Microbiol.">
        <title>Lacrimispora brassicae sp. nov. isolated from fermented cabbage, and proposal of Clostridium indicum Gundawar et al. 2019 and Clostridium methoxybenzovorans Mechichi et al. 1999 as heterotypic synonyms of Lacrimispora amygdalina (Parshina et al. 2003) Haas and Blanchard 2020 and Lacrimispora indolis (McClung and McCoy 1957) Haas and Blanchard 2020, respectively.</title>
        <authorList>
            <person name="Kobayashi H."/>
            <person name="Tanizawa Y."/>
            <person name="Sakamoto M."/>
            <person name="Ohkuma M."/>
            <person name="Tohno M."/>
        </authorList>
    </citation>
    <scope>NUCLEOTIDE SEQUENCE [LARGE SCALE GENOMIC DNA]</scope>
    <source>
        <strain evidence="1 2">DSM 12857</strain>
    </source>
</reference>
<sequence>MIVDAIAGVEMQSEAVTTDNKKEWSSKSASERKIYGKGIWKC</sequence>